<evidence type="ECO:0000313" key="2">
    <source>
        <dbReference type="EMBL" id="EQD47523.1"/>
    </source>
</evidence>
<dbReference type="PANTHER" id="PTHR35793">
    <property type="entry name" value="INNER MEMBRANE PROTEIN YJIG"/>
    <property type="match status" value="1"/>
</dbReference>
<protein>
    <submittedName>
        <fullName evidence="2">Spore maturation protein B</fullName>
    </submittedName>
</protein>
<feature type="domain" description="Nucleoside transporter/FeoB GTPase Gate" evidence="1">
    <location>
        <begin position="26"/>
        <end position="125"/>
    </location>
</feature>
<dbReference type="EMBL" id="AUZX01010492">
    <property type="protein sequence ID" value="EQD47523.1"/>
    <property type="molecule type" value="Genomic_DNA"/>
</dbReference>
<dbReference type="InterPro" id="IPR011642">
    <property type="entry name" value="Gate_dom"/>
</dbReference>
<organism evidence="2">
    <name type="scientific">mine drainage metagenome</name>
    <dbReference type="NCBI Taxonomy" id="410659"/>
    <lineage>
        <taxon>unclassified sequences</taxon>
        <taxon>metagenomes</taxon>
        <taxon>ecological metagenomes</taxon>
    </lineage>
</organism>
<reference evidence="2" key="2">
    <citation type="journal article" date="2014" name="ISME J.">
        <title>Microbial stratification in low pH oxic and suboxic macroscopic growths along an acid mine drainage.</title>
        <authorList>
            <person name="Mendez-Garcia C."/>
            <person name="Mesa V."/>
            <person name="Sprenger R.R."/>
            <person name="Richter M."/>
            <person name="Diez M.S."/>
            <person name="Solano J."/>
            <person name="Bargiela R."/>
            <person name="Golyshina O.V."/>
            <person name="Manteca A."/>
            <person name="Ramos J.L."/>
            <person name="Gallego J.R."/>
            <person name="Llorente I."/>
            <person name="Martins Dos Santos V.A."/>
            <person name="Jensen O.N."/>
            <person name="Pelaez A.I."/>
            <person name="Sanchez J."/>
            <person name="Ferrer M."/>
        </authorList>
    </citation>
    <scope>NUCLEOTIDE SEQUENCE</scope>
</reference>
<dbReference type="GO" id="GO:0005886">
    <property type="term" value="C:plasma membrane"/>
    <property type="evidence" value="ECO:0007669"/>
    <property type="project" value="TreeGrafter"/>
</dbReference>
<proteinExistence type="predicted"/>
<dbReference type="AlphaFoldDB" id="T0ZS78"/>
<evidence type="ECO:0000259" key="1">
    <source>
        <dbReference type="Pfam" id="PF07670"/>
    </source>
</evidence>
<dbReference type="InterPro" id="IPR052549">
    <property type="entry name" value="SpmB"/>
</dbReference>
<name>T0ZS78_9ZZZZ</name>
<reference evidence="2" key="1">
    <citation type="submission" date="2013-08" db="EMBL/GenBank/DDBJ databases">
        <authorList>
            <person name="Mendez C."/>
            <person name="Richter M."/>
            <person name="Ferrer M."/>
            <person name="Sanchez J."/>
        </authorList>
    </citation>
    <scope>NUCLEOTIDE SEQUENCE</scope>
</reference>
<dbReference type="Pfam" id="PF07670">
    <property type="entry name" value="Gate"/>
    <property type="match status" value="1"/>
</dbReference>
<sequence>MHGWLRRVDLLESFVSGARDGLKLAFELFPYLLGIYVAVAVFRMSGALEILGSWLAPIVRPLGVPVAVLPLLLVRPLSGAASSGIVLALLHQHGPDSFIGRLVSTIQGSSETTLYVLTVYLGAVSVRRS</sequence>
<dbReference type="PANTHER" id="PTHR35793:SF2">
    <property type="entry name" value="INNER MEMBRANE PROTEIN YJIG"/>
    <property type="match status" value="1"/>
</dbReference>
<gene>
    <name evidence="2" type="ORF">B1A_14300</name>
</gene>
<comment type="caution">
    <text evidence="2">The sequence shown here is derived from an EMBL/GenBank/DDBJ whole genome shotgun (WGS) entry which is preliminary data.</text>
</comment>
<feature type="non-terminal residue" evidence="2">
    <location>
        <position position="129"/>
    </location>
</feature>
<accession>T0ZS78</accession>